<gene>
    <name evidence="3" type="ORF">PP2015_3121</name>
</gene>
<evidence type="ECO:0000313" key="3">
    <source>
        <dbReference type="EMBL" id="ALO43600.1"/>
    </source>
</evidence>
<dbReference type="Gene3D" id="2.40.128.110">
    <property type="entry name" value="Lipid/polyisoprenoid-binding, YceI-like"/>
    <property type="match status" value="1"/>
</dbReference>
<dbReference type="PATRIC" id="fig|161398.10.peg.3178"/>
<accession>A0A0S2K5C5</accession>
<feature type="chain" id="PRO_5006601064" evidence="1">
    <location>
        <begin position="19"/>
        <end position="189"/>
    </location>
</feature>
<dbReference type="Proteomes" id="UP000061457">
    <property type="component" value="Chromosome I"/>
</dbReference>
<dbReference type="Pfam" id="PF04264">
    <property type="entry name" value="YceI"/>
    <property type="match status" value="1"/>
</dbReference>
<dbReference type="AlphaFoldDB" id="A0A0S2K5C5"/>
<dbReference type="KEGG" id="pphe:PP2015_3121"/>
<name>A0A0S2K5C5_9GAMM</name>
<dbReference type="STRING" id="161398.PP2015_3121"/>
<organism evidence="3 4">
    <name type="scientific">Pseudoalteromonas phenolica</name>
    <dbReference type="NCBI Taxonomy" id="161398"/>
    <lineage>
        <taxon>Bacteria</taxon>
        <taxon>Pseudomonadati</taxon>
        <taxon>Pseudomonadota</taxon>
        <taxon>Gammaproteobacteria</taxon>
        <taxon>Alteromonadales</taxon>
        <taxon>Pseudoalteromonadaceae</taxon>
        <taxon>Pseudoalteromonas</taxon>
    </lineage>
</organism>
<evidence type="ECO:0000313" key="4">
    <source>
        <dbReference type="Proteomes" id="UP000061457"/>
    </source>
</evidence>
<dbReference type="PIRSF" id="PIRSF029811">
    <property type="entry name" value="UCP029811"/>
    <property type="match status" value="1"/>
</dbReference>
<protein>
    <submittedName>
        <fullName evidence="3">YceI-like domain protein</fullName>
    </submittedName>
</protein>
<evidence type="ECO:0000256" key="1">
    <source>
        <dbReference type="SAM" id="SignalP"/>
    </source>
</evidence>
<dbReference type="OrthoDB" id="9784825at2"/>
<dbReference type="RefSeq" id="WP_058031252.1">
    <property type="nucleotide sequence ID" value="NZ_CP013187.1"/>
</dbReference>
<dbReference type="SMART" id="SM00867">
    <property type="entry name" value="YceI"/>
    <property type="match status" value="1"/>
</dbReference>
<proteinExistence type="predicted"/>
<keyword evidence="1" id="KW-0732">Signal</keyword>
<dbReference type="InterPro" id="IPR007372">
    <property type="entry name" value="Lipid/polyisoprenoid-bd_YceI"/>
</dbReference>
<dbReference type="InterPro" id="IPR036761">
    <property type="entry name" value="TTHA0802/YceI-like_sf"/>
</dbReference>
<dbReference type="EMBL" id="CP013187">
    <property type="protein sequence ID" value="ALO43600.1"/>
    <property type="molecule type" value="Genomic_DNA"/>
</dbReference>
<feature type="domain" description="Lipid/polyisoprenoid-binding YceI-like" evidence="2">
    <location>
        <begin position="19"/>
        <end position="185"/>
    </location>
</feature>
<evidence type="ECO:0000259" key="2">
    <source>
        <dbReference type="SMART" id="SM00867"/>
    </source>
</evidence>
<keyword evidence="4" id="KW-1185">Reference proteome</keyword>
<feature type="signal peptide" evidence="1">
    <location>
        <begin position="1"/>
        <end position="18"/>
    </location>
</feature>
<reference evidence="4" key="1">
    <citation type="submission" date="2015-11" db="EMBL/GenBank/DDBJ databases">
        <authorList>
            <person name="Kim K.M."/>
        </authorList>
    </citation>
    <scope>NUCLEOTIDE SEQUENCE [LARGE SCALE GENOMIC DNA]</scope>
    <source>
        <strain evidence="4">KCTC 12086</strain>
    </source>
</reference>
<dbReference type="InterPro" id="IPR027016">
    <property type="entry name" value="UCP029811"/>
</dbReference>
<dbReference type="SUPFAM" id="SSF101874">
    <property type="entry name" value="YceI-like"/>
    <property type="match status" value="1"/>
</dbReference>
<sequence>MFKPLLLSLSLLSTQAFAAWQLDNDASQLSFTSIKKNSIAENHHFEQLAAQIDDNQLSMVIELASIESLIPIRNERMQKMLFNVAQFPKAVIEADLAPYLGSLKLGHQVLKSVPVTLNLHGQKQQLMLDLAVVQTARQLIVSPTKAVLVNAADYKLEQGIEALRKIAGLDSIAQSVPVTFNLVFNQQDF</sequence>